<feature type="transmembrane region" description="Helical" evidence="6">
    <location>
        <begin position="61"/>
        <end position="82"/>
    </location>
</feature>
<dbReference type="RefSeq" id="WP_253778277.1">
    <property type="nucleotide sequence ID" value="NZ_JAMTCK010000018.1"/>
</dbReference>
<evidence type="ECO:0000256" key="4">
    <source>
        <dbReference type="ARBA" id="ARBA00023136"/>
    </source>
</evidence>
<evidence type="ECO:0000256" key="3">
    <source>
        <dbReference type="ARBA" id="ARBA00022989"/>
    </source>
</evidence>
<reference evidence="8" key="1">
    <citation type="submission" date="2022-06" db="EMBL/GenBank/DDBJ databases">
        <title>Genomic Encyclopedia of Archaeal and Bacterial Type Strains, Phase II (KMG-II): from individual species to whole genera.</title>
        <authorList>
            <person name="Goeker M."/>
        </authorList>
    </citation>
    <scope>NUCLEOTIDE SEQUENCE</scope>
    <source>
        <strain evidence="8">DSM 43935</strain>
    </source>
</reference>
<dbReference type="InterPro" id="IPR000412">
    <property type="entry name" value="ABC_2_transport"/>
</dbReference>
<gene>
    <name evidence="8" type="ORF">LX83_006362</name>
</gene>
<dbReference type="GO" id="GO:0043190">
    <property type="term" value="C:ATP-binding cassette (ABC) transporter complex"/>
    <property type="evidence" value="ECO:0007669"/>
    <property type="project" value="InterPro"/>
</dbReference>
<evidence type="ECO:0000259" key="7">
    <source>
        <dbReference type="PROSITE" id="PS51012"/>
    </source>
</evidence>
<evidence type="ECO:0000256" key="5">
    <source>
        <dbReference type="ARBA" id="ARBA00023251"/>
    </source>
</evidence>
<evidence type="ECO:0000256" key="2">
    <source>
        <dbReference type="ARBA" id="ARBA00022692"/>
    </source>
</evidence>
<evidence type="ECO:0000313" key="9">
    <source>
        <dbReference type="Proteomes" id="UP001206128"/>
    </source>
</evidence>
<protein>
    <recommendedName>
        <fullName evidence="6">Transport permease protein</fullName>
    </recommendedName>
</protein>
<sequence length="245" mass="25115">MRGLPKLAAVEAKLFLREGTTLVVGLALPIVLLVVFGSVPAMRQALPELGGSRIIDVYAPILVGLAVASLSLTVLPTGLATYRDKGVLRRLATTPVGPGSLLGAQLVVNLVATLLVVALLVGVAAIAFGVLPPRQVIGFALTLVLLVGSMFGVGLVIAAVAPTGRAANGIGMLCYFPMLFVAGLWTPGSTPDVVARIGEFTPLGAGVDALHSTWAGAWPAPLPLLVMAAYAVGLGVLAARLFRWE</sequence>
<accession>A0AAE3KJU4</accession>
<evidence type="ECO:0000256" key="1">
    <source>
        <dbReference type="ARBA" id="ARBA00004141"/>
    </source>
</evidence>
<dbReference type="InterPro" id="IPR052902">
    <property type="entry name" value="ABC-2_transporter"/>
</dbReference>
<dbReference type="PROSITE" id="PS51012">
    <property type="entry name" value="ABC_TM2"/>
    <property type="match status" value="1"/>
</dbReference>
<feature type="transmembrane region" description="Helical" evidence="6">
    <location>
        <begin position="136"/>
        <end position="160"/>
    </location>
</feature>
<dbReference type="GO" id="GO:0046677">
    <property type="term" value="P:response to antibiotic"/>
    <property type="evidence" value="ECO:0007669"/>
    <property type="project" value="UniProtKB-KW"/>
</dbReference>
<feature type="domain" description="ABC transmembrane type-2" evidence="7">
    <location>
        <begin position="20"/>
        <end position="245"/>
    </location>
</feature>
<keyword evidence="4 6" id="KW-0472">Membrane</keyword>
<evidence type="ECO:0000256" key="6">
    <source>
        <dbReference type="RuleBase" id="RU361157"/>
    </source>
</evidence>
<feature type="transmembrane region" description="Helical" evidence="6">
    <location>
        <begin position="167"/>
        <end position="186"/>
    </location>
</feature>
<dbReference type="PANTHER" id="PTHR43027:SF2">
    <property type="entry name" value="TRANSPORT PERMEASE PROTEIN"/>
    <property type="match status" value="1"/>
</dbReference>
<feature type="transmembrane region" description="Helical" evidence="6">
    <location>
        <begin position="21"/>
        <end position="41"/>
    </location>
</feature>
<keyword evidence="6" id="KW-1003">Cell membrane</keyword>
<dbReference type="Pfam" id="PF01061">
    <property type="entry name" value="ABC2_membrane"/>
    <property type="match status" value="1"/>
</dbReference>
<keyword evidence="3 6" id="KW-1133">Transmembrane helix</keyword>
<keyword evidence="2 6" id="KW-0812">Transmembrane</keyword>
<dbReference type="PIRSF" id="PIRSF006648">
    <property type="entry name" value="DrrB"/>
    <property type="match status" value="1"/>
</dbReference>
<comment type="caution">
    <text evidence="8">The sequence shown here is derived from an EMBL/GenBank/DDBJ whole genome shotgun (WGS) entry which is preliminary data.</text>
</comment>
<dbReference type="InterPro" id="IPR013525">
    <property type="entry name" value="ABC2_TM"/>
</dbReference>
<dbReference type="AlphaFoldDB" id="A0AAE3KJU4"/>
<comment type="similarity">
    <text evidence="6">Belongs to the ABC-2 integral membrane protein family.</text>
</comment>
<dbReference type="EMBL" id="JAMTCK010000018">
    <property type="protein sequence ID" value="MCP2169477.1"/>
    <property type="molecule type" value="Genomic_DNA"/>
</dbReference>
<feature type="transmembrane region" description="Helical" evidence="6">
    <location>
        <begin position="102"/>
        <end position="130"/>
    </location>
</feature>
<evidence type="ECO:0000313" key="8">
    <source>
        <dbReference type="EMBL" id="MCP2169477.1"/>
    </source>
</evidence>
<feature type="transmembrane region" description="Helical" evidence="6">
    <location>
        <begin position="222"/>
        <end position="242"/>
    </location>
</feature>
<organism evidence="8 9">
    <name type="scientific">Goodfellowiella coeruleoviolacea</name>
    <dbReference type="NCBI Taxonomy" id="334858"/>
    <lineage>
        <taxon>Bacteria</taxon>
        <taxon>Bacillati</taxon>
        <taxon>Actinomycetota</taxon>
        <taxon>Actinomycetes</taxon>
        <taxon>Pseudonocardiales</taxon>
        <taxon>Pseudonocardiaceae</taxon>
        <taxon>Goodfellowiella</taxon>
    </lineage>
</organism>
<keyword evidence="5" id="KW-0046">Antibiotic resistance</keyword>
<dbReference type="InterPro" id="IPR047817">
    <property type="entry name" value="ABC2_TM_bact-type"/>
</dbReference>
<proteinExistence type="inferred from homology"/>
<dbReference type="GO" id="GO:0140359">
    <property type="term" value="F:ABC-type transporter activity"/>
    <property type="evidence" value="ECO:0007669"/>
    <property type="project" value="InterPro"/>
</dbReference>
<dbReference type="PANTHER" id="PTHR43027">
    <property type="entry name" value="DOXORUBICIN RESISTANCE ABC TRANSPORTER PERMEASE PROTEIN DRRC-RELATED"/>
    <property type="match status" value="1"/>
</dbReference>
<dbReference type="Proteomes" id="UP001206128">
    <property type="component" value="Unassembled WGS sequence"/>
</dbReference>
<comment type="subcellular location">
    <subcellularLocation>
        <location evidence="6">Cell membrane</location>
        <topology evidence="6">Multi-pass membrane protein</topology>
    </subcellularLocation>
    <subcellularLocation>
        <location evidence="1">Membrane</location>
        <topology evidence="1">Multi-pass membrane protein</topology>
    </subcellularLocation>
</comment>
<keyword evidence="6" id="KW-0813">Transport</keyword>
<name>A0AAE3KJU4_9PSEU</name>
<keyword evidence="9" id="KW-1185">Reference proteome</keyword>